<dbReference type="InterPro" id="IPR011009">
    <property type="entry name" value="Kinase-like_dom_sf"/>
</dbReference>
<dbReference type="SUPFAM" id="SSF56112">
    <property type="entry name" value="Protein kinase-like (PK-like)"/>
    <property type="match status" value="1"/>
</dbReference>
<feature type="domain" description="Serine-threonine/tyrosine-protein kinase catalytic" evidence="1">
    <location>
        <begin position="9"/>
        <end position="42"/>
    </location>
</feature>
<accession>A0A8S4R0N6</accession>
<gene>
    <name evidence="2" type="primary">jg18409</name>
    <name evidence="2" type="ORF">PAEG_LOCUS7905</name>
</gene>
<dbReference type="GO" id="GO:0004672">
    <property type="term" value="F:protein kinase activity"/>
    <property type="evidence" value="ECO:0007669"/>
    <property type="project" value="InterPro"/>
</dbReference>
<comment type="caution">
    <text evidence="2">The sequence shown here is derived from an EMBL/GenBank/DDBJ whole genome shotgun (WGS) entry which is preliminary data.</text>
</comment>
<name>A0A8S4R0N6_9NEOP</name>
<feature type="non-terminal residue" evidence="2">
    <location>
        <position position="1"/>
    </location>
</feature>
<reference evidence="2" key="1">
    <citation type="submission" date="2022-03" db="EMBL/GenBank/DDBJ databases">
        <authorList>
            <person name="Lindestad O."/>
        </authorList>
    </citation>
    <scope>NUCLEOTIDE SEQUENCE</scope>
</reference>
<dbReference type="Proteomes" id="UP000838756">
    <property type="component" value="Unassembled WGS sequence"/>
</dbReference>
<keyword evidence="3" id="KW-1185">Reference proteome</keyword>
<evidence type="ECO:0000259" key="1">
    <source>
        <dbReference type="Pfam" id="PF07714"/>
    </source>
</evidence>
<evidence type="ECO:0000313" key="2">
    <source>
        <dbReference type="EMBL" id="CAH2227389.1"/>
    </source>
</evidence>
<dbReference type="OrthoDB" id="6071166at2759"/>
<dbReference type="Gene3D" id="1.10.510.10">
    <property type="entry name" value="Transferase(Phosphotransferase) domain 1"/>
    <property type="match status" value="1"/>
</dbReference>
<dbReference type="AlphaFoldDB" id="A0A8S4R0N6"/>
<evidence type="ECO:0000313" key="3">
    <source>
        <dbReference type="Proteomes" id="UP000838756"/>
    </source>
</evidence>
<protein>
    <submittedName>
        <fullName evidence="2">Jg18409 protein</fullName>
    </submittedName>
</protein>
<dbReference type="EMBL" id="CAKXAJ010023031">
    <property type="protein sequence ID" value="CAH2227389.1"/>
    <property type="molecule type" value="Genomic_DNA"/>
</dbReference>
<dbReference type="InterPro" id="IPR001245">
    <property type="entry name" value="Ser-Thr/Tyr_kinase_cat_dom"/>
</dbReference>
<sequence length="52" mass="6094">NNGLFECIERAPGCPRDVYELMVECWRRDELDRPTFAELLSLLQRKTATYSS</sequence>
<dbReference type="Pfam" id="PF07714">
    <property type="entry name" value="PK_Tyr_Ser-Thr"/>
    <property type="match status" value="1"/>
</dbReference>
<organism evidence="2 3">
    <name type="scientific">Pararge aegeria aegeria</name>
    <dbReference type="NCBI Taxonomy" id="348720"/>
    <lineage>
        <taxon>Eukaryota</taxon>
        <taxon>Metazoa</taxon>
        <taxon>Ecdysozoa</taxon>
        <taxon>Arthropoda</taxon>
        <taxon>Hexapoda</taxon>
        <taxon>Insecta</taxon>
        <taxon>Pterygota</taxon>
        <taxon>Neoptera</taxon>
        <taxon>Endopterygota</taxon>
        <taxon>Lepidoptera</taxon>
        <taxon>Glossata</taxon>
        <taxon>Ditrysia</taxon>
        <taxon>Papilionoidea</taxon>
        <taxon>Nymphalidae</taxon>
        <taxon>Satyrinae</taxon>
        <taxon>Satyrini</taxon>
        <taxon>Parargina</taxon>
        <taxon>Pararge</taxon>
    </lineage>
</organism>
<proteinExistence type="predicted"/>